<proteinExistence type="predicted"/>
<evidence type="ECO:0008006" key="4">
    <source>
        <dbReference type="Google" id="ProtNLM"/>
    </source>
</evidence>
<feature type="transmembrane region" description="Helical" evidence="1">
    <location>
        <begin position="92"/>
        <end position="114"/>
    </location>
</feature>
<keyword evidence="1" id="KW-0812">Transmembrane</keyword>
<dbReference type="InterPro" id="IPR021218">
    <property type="entry name" value="DUF2784"/>
</dbReference>
<evidence type="ECO:0000313" key="2">
    <source>
        <dbReference type="EMBL" id="BDU00619.1"/>
    </source>
</evidence>
<feature type="transmembrane region" description="Helical" evidence="1">
    <location>
        <begin position="12"/>
        <end position="29"/>
    </location>
</feature>
<organism evidence="2 3">
    <name type="scientific">Nocardia sputorum</name>
    <dbReference type="NCBI Taxonomy" id="2984338"/>
    <lineage>
        <taxon>Bacteria</taxon>
        <taxon>Bacillati</taxon>
        <taxon>Actinomycetota</taxon>
        <taxon>Actinomycetes</taxon>
        <taxon>Mycobacteriales</taxon>
        <taxon>Nocardiaceae</taxon>
        <taxon>Nocardia</taxon>
    </lineage>
</organism>
<gene>
    <name evidence="2" type="ORF">IFM12276_36470</name>
</gene>
<protein>
    <recommendedName>
        <fullName evidence="4">DUF2784 domain-containing protein</fullName>
    </recommendedName>
</protein>
<keyword evidence="3" id="KW-1185">Reference proteome</keyword>
<dbReference type="Proteomes" id="UP001317870">
    <property type="component" value="Chromosome"/>
</dbReference>
<dbReference type="RefSeq" id="WP_281873488.1">
    <property type="nucleotide sequence ID" value="NZ_AP026978.1"/>
</dbReference>
<accession>A0ABN6U5S3</accession>
<keyword evidence="1" id="KW-0472">Membrane</keyword>
<sequence length="129" mass="14272">MLYRLTADATAVTHFAFVAYVVVGGFLAWRFPRTIWLHLLAVCWGFGTIVVGFDCPLTYLENWARERAGQQRLPSTGFIDHYLTGVIYPEDALGLVRALAAAVVVASWIGYAWAVRRRNAPAAGVHAPH</sequence>
<name>A0ABN6U5S3_9NOCA</name>
<feature type="transmembrane region" description="Helical" evidence="1">
    <location>
        <begin position="36"/>
        <end position="53"/>
    </location>
</feature>
<dbReference type="EMBL" id="AP026978">
    <property type="protein sequence ID" value="BDU00619.1"/>
    <property type="molecule type" value="Genomic_DNA"/>
</dbReference>
<dbReference type="Pfam" id="PF10861">
    <property type="entry name" value="DUF2784"/>
    <property type="match status" value="1"/>
</dbReference>
<evidence type="ECO:0000313" key="3">
    <source>
        <dbReference type="Proteomes" id="UP001317870"/>
    </source>
</evidence>
<keyword evidence="1" id="KW-1133">Transmembrane helix</keyword>
<evidence type="ECO:0000256" key="1">
    <source>
        <dbReference type="SAM" id="Phobius"/>
    </source>
</evidence>
<reference evidence="2 3" key="1">
    <citation type="submission" date="2022-11" db="EMBL/GenBank/DDBJ databases">
        <title>Genome Sequencing of Nocardia sp. ON39_IFM12276 and assembly.</title>
        <authorList>
            <person name="Shimojima M."/>
            <person name="Toyokawa M."/>
            <person name="Uesaka K."/>
        </authorList>
    </citation>
    <scope>NUCLEOTIDE SEQUENCE [LARGE SCALE GENOMIC DNA]</scope>
    <source>
        <strain evidence="2 3">IFM 12276</strain>
    </source>
</reference>